<accession>A0A1V0SFT9</accession>
<proteinExistence type="predicted"/>
<evidence type="ECO:0000313" key="1">
    <source>
        <dbReference type="EMBL" id="ARF10589.1"/>
    </source>
</evidence>
<name>A0A1V0SFT9_9VIRU</name>
<sequence>MNIIYDIIKSKYKMSSRIYDNILTTELSEVFYFDALNTYPLFPTILDFTSSKKLKIIDIDNDNNDIYIYYKEYKKQLKETINKLRGNFEFDVSLEFFFQ</sequence>
<gene>
    <name evidence="1" type="ORF">Hokovirus_2_116</name>
</gene>
<reference evidence="1" key="1">
    <citation type="journal article" date="2017" name="Science">
        <title>Giant viruses with an expanded complement of translation system components.</title>
        <authorList>
            <person name="Schulz F."/>
            <person name="Yutin N."/>
            <person name="Ivanova N.N."/>
            <person name="Ortega D.R."/>
            <person name="Lee T.K."/>
            <person name="Vierheilig J."/>
            <person name="Daims H."/>
            <person name="Horn M."/>
            <person name="Wagner M."/>
            <person name="Jensen G.J."/>
            <person name="Kyrpides N.C."/>
            <person name="Koonin E.V."/>
            <person name="Woyke T."/>
        </authorList>
    </citation>
    <scope>NUCLEOTIDE SEQUENCE</scope>
    <source>
        <strain evidence="1">HKV1</strain>
    </source>
</reference>
<dbReference type="EMBL" id="KY684104">
    <property type="protein sequence ID" value="ARF10589.1"/>
    <property type="molecule type" value="Genomic_DNA"/>
</dbReference>
<protein>
    <submittedName>
        <fullName evidence="1">Uncharacterized protein</fullName>
    </submittedName>
</protein>
<organism evidence="1">
    <name type="scientific">Hokovirus HKV1</name>
    <dbReference type="NCBI Taxonomy" id="1977638"/>
    <lineage>
        <taxon>Viruses</taxon>
        <taxon>Varidnaviria</taxon>
        <taxon>Bamfordvirae</taxon>
        <taxon>Nucleocytoviricota</taxon>
        <taxon>Megaviricetes</taxon>
        <taxon>Imitervirales</taxon>
        <taxon>Mimiviridae</taxon>
        <taxon>Klosneuvirinae</taxon>
        <taxon>Hokovirus</taxon>
    </lineage>
</organism>